<dbReference type="Gene3D" id="2.130.10.10">
    <property type="entry name" value="YVTN repeat-like/Quinoprotein amine dehydrogenase"/>
    <property type="match status" value="1"/>
</dbReference>
<dbReference type="InterPro" id="IPR011964">
    <property type="entry name" value="YVTN_b-propeller_repeat"/>
</dbReference>
<dbReference type="PANTHER" id="PTHR47197">
    <property type="entry name" value="PROTEIN NIRF"/>
    <property type="match status" value="1"/>
</dbReference>
<proteinExistence type="predicted"/>
<evidence type="ECO:0000313" key="2">
    <source>
        <dbReference type="Proteomes" id="UP000284333"/>
    </source>
</evidence>
<dbReference type="AlphaFoldDB" id="A0A3S3ZHG0"/>
<comment type="caution">
    <text evidence="1">The sequence shown here is derived from an EMBL/GenBank/DDBJ whole genome shotgun (WGS) entry which is preliminary data.</text>
</comment>
<dbReference type="EMBL" id="RKLN01000006">
    <property type="protein sequence ID" value="RVW00856.1"/>
    <property type="molecule type" value="Genomic_DNA"/>
</dbReference>
<name>A0A3S3ZHG0_9NOCA</name>
<protein>
    <recommendedName>
        <fullName evidence="3">YncE family protein</fullName>
    </recommendedName>
</protein>
<organism evidence="1 2">
    <name type="scientific">Rhodococcus spongiicola</name>
    <dbReference type="NCBI Taxonomy" id="2487352"/>
    <lineage>
        <taxon>Bacteria</taxon>
        <taxon>Bacillati</taxon>
        <taxon>Actinomycetota</taxon>
        <taxon>Actinomycetes</taxon>
        <taxon>Mycobacteriales</taxon>
        <taxon>Nocardiaceae</taxon>
        <taxon>Rhodococcus</taxon>
    </lineage>
</organism>
<dbReference type="InterPro" id="IPR015943">
    <property type="entry name" value="WD40/YVTN_repeat-like_dom_sf"/>
</dbReference>
<dbReference type="Proteomes" id="UP000284333">
    <property type="component" value="Unassembled WGS sequence"/>
</dbReference>
<evidence type="ECO:0000313" key="1">
    <source>
        <dbReference type="EMBL" id="RVW00856.1"/>
    </source>
</evidence>
<dbReference type="PANTHER" id="PTHR47197:SF3">
    <property type="entry name" value="DIHYDRO-HEME D1 DEHYDROGENASE"/>
    <property type="match status" value="1"/>
</dbReference>
<dbReference type="NCBIfam" id="TIGR02276">
    <property type="entry name" value="beta_rpt_yvtn"/>
    <property type="match status" value="1"/>
</dbReference>
<evidence type="ECO:0008006" key="3">
    <source>
        <dbReference type="Google" id="ProtNLM"/>
    </source>
</evidence>
<reference evidence="1 2" key="1">
    <citation type="submission" date="2018-11" db="EMBL/GenBank/DDBJ databases">
        <title>Rhodococcus spongicola sp. nov. and Rhodococcus xishaensis sp. nov. from marine sponges.</title>
        <authorList>
            <person name="Li L."/>
            <person name="Lin H.W."/>
        </authorList>
    </citation>
    <scope>NUCLEOTIDE SEQUENCE [LARGE SCALE GENOMIC DNA]</scope>
    <source>
        <strain evidence="1 2">LHW50502</strain>
    </source>
</reference>
<dbReference type="OrthoDB" id="9790815at2"/>
<gene>
    <name evidence="1" type="ORF">EF834_15800</name>
</gene>
<dbReference type="InterPro" id="IPR011045">
    <property type="entry name" value="N2O_reductase_N"/>
</dbReference>
<dbReference type="SUPFAM" id="SSF50974">
    <property type="entry name" value="Nitrous oxide reductase, N-terminal domain"/>
    <property type="match status" value="1"/>
</dbReference>
<dbReference type="InterPro" id="IPR051200">
    <property type="entry name" value="Host-pathogen_enzymatic-act"/>
</dbReference>
<dbReference type="RefSeq" id="WP_127948182.1">
    <property type="nucleotide sequence ID" value="NZ_RKLN01000006.1"/>
</dbReference>
<keyword evidence="2" id="KW-1185">Reference proteome</keyword>
<sequence length="141" mass="14889">MLTAAHAGPADHADTVIDTIRVGDRPHHLAFTPDGTCAYVSHGAGNGQVSVIDTTTNTVTDTIDLGPSPYDLAISPNGTHAYVTLGRGTVSVVDTTTNTVVETVTVSKRWLWPGQGWPLNLAISPDGTLVYVTQFDGDWCL</sequence>
<accession>A0A3S3ZHG0</accession>